<evidence type="ECO:0000313" key="2">
    <source>
        <dbReference type="Proteomes" id="UP000198327"/>
    </source>
</evidence>
<organism evidence="1 2">
    <name type="scientific">Rhodococcoides kyotonense</name>
    <dbReference type="NCBI Taxonomy" id="398843"/>
    <lineage>
        <taxon>Bacteria</taxon>
        <taxon>Bacillati</taxon>
        <taxon>Actinomycetota</taxon>
        <taxon>Actinomycetes</taxon>
        <taxon>Mycobacteriales</taxon>
        <taxon>Nocardiaceae</taxon>
        <taxon>Rhodococcoides</taxon>
    </lineage>
</organism>
<reference evidence="2" key="1">
    <citation type="submission" date="2017-06" db="EMBL/GenBank/DDBJ databases">
        <authorList>
            <person name="Varghese N."/>
            <person name="Submissions S."/>
        </authorList>
    </citation>
    <scope>NUCLEOTIDE SEQUENCE [LARGE SCALE GENOMIC DNA]</scope>
    <source>
        <strain evidence="2">JCM 23211</strain>
    </source>
</reference>
<dbReference type="AlphaFoldDB" id="A0A239FLE3"/>
<name>A0A239FLE3_9NOCA</name>
<protein>
    <submittedName>
        <fullName evidence="1">Uncharacterized protein</fullName>
    </submittedName>
</protein>
<accession>A0A239FLE3</accession>
<dbReference type="EMBL" id="FZOW01000003">
    <property type="protein sequence ID" value="SNS57621.1"/>
    <property type="molecule type" value="Genomic_DNA"/>
</dbReference>
<proteinExistence type="predicted"/>
<keyword evidence="2" id="KW-1185">Reference proteome</keyword>
<sequence length="56" mass="6472">MTDWNKMTYDEQRAFLGLWQPTPGFVLGRMMRGIRDAFAPMFAEFASQVSALGDRR</sequence>
<gene>
    <name evidence="1" type="ORF">SAMN05421642_103353</name>
</gene>
<evidence type="ECO:0000313" key="1">
    <source>
        <dbReference type="EMBL" id="SNS57621.1"/>
    </source>
</evidence>
<dbReference type="Proteomes" id="UP000198327">
    <property type="component" value="Unassembled WGS sequence"/>
</dbReference>